<dbReference type="InterPro" id="IPR036188">
    <property type="entry name" value="FAD/NAD-bd_sf"/>
</dbReference>
<dbReference type="PANTHER" id="PTHR10961:SF7">
    <property type="entry name" value="FAD DEPENDENT OXIDOREDUCTASE DOMAIN-CONTAINING PROTEIN"/>
    <property type="match status" value="1"/>
</dbReference>
<dbReference type="Pfam" id="PF01266">
    <property type="entry name" value="DAO"/>
    <property type="match status" value="1"/>
</dbReference>
<comment type="cofactor">
    <cofactor evidence="1">
        <name>FAD</name>
        <dbReference type="ChEBI" id="CHEBI:57692"/>
    </cofactor>
</comment>
<dbReference type="InterPro" id="IPR006076">
    <property type="entry name" value="FAD-dep_OxRdtase"/>
</dbReference>
<protein>
    <submittedName>
        <fullName evidence="6">N-methyl-L-tryptophan oxidase</fullName>
    </submittedName>
</protein>
<reference evidence="6" key="1">
    <citation type="journal article" date="2020" name="mSystems">
        <title>Genome- and Community-Level Interaction Insights into Carbon Utilization and Element Cycling Functions of Hydrothermarchaeota in Hydrothermal Sediment.</title>
        <authorList>
            <person name="Zhou Z."/>
            <person name="Liu Y."/>
            <person name="Xu W."/>
            <person name="Pan J."/>
            <person name="Luo Z.H."/>
            <person name="Li M."/>
        </authorList>
    </citation>
    <scope>NUCLEOTIDE SEQUENCE [LARGE SCALE GENOMIC DNA]</scope>
    <source>
        <strain evidence="6">SpSt-339</strain>
    </source>
</reference>
<sequence>MPASMSFATAEPSTMSRRYDVVVLGVGGFGSAVCYHLARRGVSVLGLEQFHIAHERGSSHGDTRIIRQAYFEHPDYVPLLRRAYELWDELEESAATELFRRTPLLISGPLGGETISGALRAATLHGLAIEQLSASEARTRFPGIRVPDEHAVVVEPNAGFLWVERCVRAHAKHAVRLGADIRPNLPVRGVSIERDRVRVDTGAETIEATKLVVTAGASTRRVLADLDWPLTVVRKFVGWFSTSAGAYRSEEGYPVFYFELPTGAFYGFPCLDGQTIKVAEHLSGEPVTDPECVDRAVRPDDLALLVPFLHSVLPLATTQLVRHSVCLYTHTPDRHFLIDRHPLWPHVTIAAGFSGHGFKFTSVLGEALADLCLDGTTRFPIGFLSATRWT</sequence>
<evidence type="ECO:0000256" key="3">
    <source>
        <dbReference type="ARBA" id="ARBA00022827"/>
    </source>
</evidence>
<dbReference type="PANTHER" id="PTHR10961">
    <property type="entry name" value="PEROXISOMAL SARCOSINE OXIDASE"/>
    <property type="match status" value="1"/>
</dbReference>
<dbReference type="EMBL" id="DSOK01000374">
    <property type="protein sequence ID" value="HEN16491.1"/>
    <property type="molecule type" value="Genomic_DNA"/>
</dbReference>
<evidence type="ECO:0000259" key="5">
    <source>
        <dbReference type="Pfam" id="PF01266"/>
    </source>
</evidence>
<feature type="domain" description="FAD dependent oxidoreductase" evidence="5">
    <location>
        <begin position="20"/>
        <end position="371"/>
    </location>
</feature>
<dbReference type="Gene3D" id="3.30.9.10">
    <property type="entry name" value="D-Amino Acid Oxidase, subunit A, domain 2"/>
    <property type="match status" value="1"/>
</dbReference>
<keyword evidence="3" id="KW-0274">FAD</keyword>
<accession>A0A7C2NYN6</accession>
<evidence type="ECO:0000256" key="2">
    <source>
        <dbReference type="ARBA" id="ARBA00022630"/>
    </source>
</evidence>
<evidence type="ECO:0000256" key="4">
    <source>
        <dbReference type="ARBA" id="ARBA00023002"/>
    </source>
</evidence>
<evidence type="ECO:0000313" key="6">
    <source>
        <dbReference type="EMBL" id="HEN16491.1"/>
    </source>
</evidence>
<dbReference type="Gene3D" id="3.50.50.60">
    <property type="entry name" value="FAD/NAD(P)-binding domain"/>
    <property type="match status" value="1"/>
</dbReference>
<keyword evidence="4" id="KW-0560">Oxidoreductase</keyword>
<dbReference type="GO" id="GO:0008115">
    <property type="term" value="F:sarcosine oxidase activity"/>
    <property type="evidence" value="ECO:0007669"/>
    <property type="project" value="TreeGrafter"/>
</dbReference>
<dbReference type="SUPFAM" id="SSF54373">
    <property type="entry name" value="FAD-linked reductases, C-terminal domain"/>
    <property type="match status" value="1"/>
</dbReference>
<name>A0A7C2NYN6_9PLAN</name>
<dbReference type="AlphaFoldDB" id="A0A7C2NYN6"/>
<dbReference type="SUPFAM" id="SSF51905">
    <property type="entry name" value="FAD/NAD(P)-binding domain"/>
    <property type="match status" value="1"/>
</dbReference>
<proteinExistence type="predicted"/>
<evidence type="ECO:0000256" key="1">
    <source>
        <dbReference type="ARBA" id="ARBA00001974"/>
    </source>
</evidence>
<organism evidence="6">
    <name type="scientific">Schlesneria paludicola</name>
    <dbReference type="NCBI Taxonomy" id="360056"/>
    <lineage>
        <taxon>Bacteria</taxon>
        <taxon>Pseudomonadati</taxon>
        <taxon>Planctomycetota</taxon>
        <taxon>Planctomycetia</taxon>
        <taxon>Planctomycetales</taxon>
        <taxon>Planctomycetaceae</taxon>
        <taxon>Schlesneria</taxon>
    </lineage>
</organism>
<gene>
    <name evidence="6" type="ORF">ENQ76_13605</name>
</gene>
<dbReference type="NCBIfam" id="NF008425">
    <property type="entry name" value="PRK11259.1"/>
    <property type="match status" value="1"/>
</dbReference>
<keyword evidence="2" id="KW-0285">Flavoprotein</keyword>
<dbReference type="GO" id="GO:0050660">
    <property type="term" value="F:flavin adenine dinucleotide binding"/>
    <property type="evidence" value="ECO:0007669"/>
    <property type="project" value="InterPro"/>
</dbReference>
<comment type="caution">
    <text evidence="6">The sequence shown here is derived from an EMBL/GenBank/DDBJ whole genome shotgun (WGS) entry which is preliminary data.</text>
</comment>
<dbReference type="InterPro" id="IPR045170">
    <property type="entry name" value="MTOX"/>
</dbReference>